<evidence type="ECO:0000256" key="1">
    <source>
        <dbReference type="SAM" id="MobiDB-lite"/>
    </source>
</evidence>
<comment type="caution">
    <text evidence="2">The sequence shown here is derived from an EMBL/GenBank/DDBJ whole genome shotgun (WGS) entry which is preliminary data.</text>
</comment>
<sequence length="222" mass="24918">MTPISDAASAPSLTDDVLDLSRVVVPLLRGVVYQADNAALWALLRRQQARVRDHMAVMGLDLIVDEAEGYAHLRQMDYDELDIPRLVPRHRLSFPVSLLLALLRKRLAEFDASSSDPRLILTRDQVAELLRVHLPQSTNEVRLTSDVDALLTKVVALGFLRQVSGQERTYEVRRILKAYVDAQWLAEFDARLREYLASVAPADQPVDARPDAPTDDEEPTDG</sequence>
<dbReference type="EMBL" id="BMNZ01000002">
    <property type="protein sequence ID" value="GGM88303.1"/>
    <property type="molecule type" value="Genomic_DNA"/>
</dbReference>
<evidence type="ECO:0008006" key="4">
    <source>
        <dbReference type="Google" id="ProtNLM"/>
    </source>
</evidence>
<accession>A0ABQ2HR07</accession>
<evidence type="ECO:0000313" key="2">
    <source>
        <dbReference type="EMBL" id="GGM88303.1"/>
    </source>
</evidence>
<gene>
    <name evidence="2" type="ORF">GCM10009721_11670</name>
</gene>
<dbReference type="Pfam" id="PF13835">
    <property type="entry name" value="DUF4194"/>
    <property type="match status" value="1"/>
</dbReference>
<evidence type="ECO:0000313" key="3">
    <source>
        <dbReference type="Proteomes" id="UP000623461"/>
    </source>
</evidence>
<reference evidence="3" key="1">
    <citation type="journal article" date="2019" name="Int. J. Syst. Evol. Microbiol.">
        <title>The Global Catalogue of Microorganisms (GCM) 10K type strain sequencing project: providing services to taxonomists for standard genome sequencing and annotation.</title>
        <authorList>
            <consortium name="The Broad Institute Genomics Platform"/>
            <consortium name="The Broad Institute Genome Sequencing Center for Infectious Disease"/>
            <person name="Wu L."/>
            <person name="Ma J."/>
        </authorList>
    </citation>
    <scope>NUCLEOTIDE SEQUENCE [LARGE SCALE GENOMIC DNA]</scope>
    <source>
        <strain evidence="3">JCM 1365</strain>
    </source>
</reference>
<organism evidence="2 3">
    <name type="scientific">Terrabacter tumescens</name>
    <dbReference type="NCBI Taxonomy" id="60443"/>
    <lineage>
        <taxon>Bacteria</taxon>
        <taxon>Bacillati</taxon>
        <taxon>Actinomycetota</taxon>
        <taxon>Actinomycetes</taxon>
        <taxon>Micrococcales</taxon>
        <taxon>Intrasporangiaceae</taxon>
        <taxon>Terrabacter</taxon>
    </lineage>
</organism>
<dbReference type="Proteomes" id="UP000623461">
    <property type="component" value="Unassembled WGS sequence"/>
</dbReference>
<keyword evidence="3" id="KW-1185">Reference proteome</keyword>
<protein>
    <recommendedName>
        <fullName evidence="4">DUF4194 domain-containing protein</fullName>
    </recommendedName>
</protein>
<name>A0ABQ2HR07_9MICO</name>
<dbReference type="RefSeq" id="WP_052358523.1">
    <property type="nucleotide sequence ID" value="NZ_BMNZ01000002.1"/>
</dbReference>
<feature type="compositionally biased region" description="Acidic residues" evidence="1">
    <location>
        <begin position="213"/>
        <end position="222"/>
    </location>
</feature>
<feature type="region of interest" description="Disordered" evidence="1">
    <location>
        <begin position="202"/>
        <end position="222"/>
    </location>
</feature>
<dbReference type="InterPro" id="IPR025449">
    <property type="entry name" value="JetB"/>
</dbReference>
<proteinExistence type="predicted"/>